<keyword evidence="1" id="KW-0812">Transmembrane</keyword>
<dbReference type="FunCoup" id="A0A6P7G3A2">
    <property type="interactions" value="7"/>
</dbReference>
<evidence type="ECO:0000313" key="2">
    <source>
        <dbReference type="RefSeq" id="XP_028143454.1"/>
    </source>
</evidence>
<accession>A0A6P7G3A2</accession>
<name>A0A6P7G3A2_DIAVI</name>
<keyword evidence="1" id="KW-0472">Membrane</keyword>
<proteinExistence type="predicted"/>
<keyword evidence="1" id="KW-1133">Transmembrane helix</keyword>
<feature type="transmembrane region" description="Helical" evidence="1">
    <location>
        <begin position="68"/>
        <end position="97"/>
    </location>
</feature>
<reference evidence="2" key="1">
    <citation type="submission" date="2025-08" db="UniProtKB">
        <authorList>
            <consortium name="RefSeq"/>
        </authorList>
    </citation>
    <scope>IDENTIFICATION</scope>
    <source>
        <tissue evidence="2">Whole insect</tissue>
    </source>
</reference>
<dbReference type="InParanoid" id="A0A6P7G3A2"/>
<evidence type="ECO:0000256" key="1">
    <source>
        <dbReference type="SAM" id="Phobius"/>
    </source>
</evidence>
<dbReference type="RefSeq" id="XP_028143454.1">
    <property type="nucleotide sequence ID" value="XM_028287653.1"/>
</dbReference>
<sequence length="159" mass="18853">MDAETGEFYLDLETGEISEAPAVQNVETGEYEYTRTFKIPSYYYRRYQERKEKTNCTPRKADPLESQLITAAIFLLPTMIFFHPIMLVFVCVIEIFLHTRIHRKNKELEDLSFYYQSPLHGLTKEVCARCKDEKAKNKIAKLQDKQHEKFKNYIKRVVT</sequence>
<organism evidence="2">
    <name type="scientific">Diabrotica virgifera virgifera</name>
    <name type="common">western corn rootworm</name>
    <dbReference type="NCBI Taxonomy" id="50390"/>
    <lineage>
        <taxon>Eukaryota</taxon>
        <taxon>Metazoa</taxon>
        <taxon>Ecdysozoa</taxon>
        <taxon>Arthropoda</taxon>
        <taxon>Hexapoda</taxon>
        <taxon>Insecta</taxon>
        <taxon>Pterygota</taxon>
        <taxon>Neoptera</taxon>
        <taxon>Endopterygota</taxon>
        <taxon>Coleoptera</taxon>
        <taxon>Polyphaga</taxon>
        <taxon>Cucujiformia</taxon>
        <taxon>Chrysomeloidea</taxon>
        <taxon>Chrysomelidae</taxon>
        <taxon>Galerucinae</taxon>
        <taxon>Diabroticina</taxon>
        <taxon>Diabroticites</taxon>
        <taxon>Diabrotica</taxon>
    </lineage>
</organism>
<gene>
    <name evidence="2" type="primary">LOC114337239</name>
</gene>
<dbReference type="AlphaFoldDB" id="A0A6P7G3A2"/>
<protein>
    <submittedName>
        <fullName evidence="2">Uncharacterized protein LOC114337239</fullName>
    </submittedName>
</protein>